<comment type="caution">
    <text evidence="12">The sequence shown here is derived from an EMBL/GenBank/DDBJ whole genome shotgun (WGS) entry which is preliminary data.</text>
</comment>
<evidence type="ECO:0000256" key="4">
    <source>
        <dbReference type="ARBA" id="ARBA00023098"/>
    </source>
</evidence>
<gene>
    <name evidence="12" type="ORF">LNAT_P1618</name>
</gene>
<evidence type="ECO:0000256" key="6">
    <source>
        <dbReference type="ARBA" id="ARBA00023145"/>
    </source>
</evidence>
<keyword evidence="1" id="KW-1003">Cell membrane</keyword>
<dbReference type="EC" id="4.1.1.65" evidence="12"/>
<dbReference type="EMBL" id="BDME01000007">
    <property type="protein sequence ID" value="GAX88322.1"/>
    <property type="molecule type" value="Genomic_DNA"/>
</dbReference>
<name>A0A292YBI0_9BACT</name>
<dbReference type="InterPro" id="IPR033175">
    <property type="entry name" value="PSD-A"/>
</dbReference>
<keyword evidence="8 12" id="KW-0456">Lyase</keyword>
<evidence type="ECO:0000256" key="7">
    <source>
        <dbReference type="ARBA" id="ARBA00023209"/>
    </source>
</evidence>
<keyword evidence="2" id="KW-0444">Lipid biosynthesis</keyword>
<sequence>MKMKTRKTEIILKEGYPFIIPSGVLFLISLLFKFSLFWQIIFFVVFAFFIYFFRNPERVPEEEGENVIISPTDGEIIEIIECRAPILNKDMVKISIRLSLFDVHIQRSPIEGEMSAREYIHGMFLNLSNEKASTLNEQNRVLFEGKDKVVVNQIAGFLTRRIVMFRDLGKIKLAERYGMIMFGSQVDLYLPKNSIIKVTEFQKVKAGESLIGYFNEN</sequence>
<organism evidence="12 13">
    <name type="scientific">Lebetimonas natsushimae</name>
    <dbReference type="NCBI Taxonomy" id="1936991"/>
    <lineage>
        <taxon>Bacteria</taxon>
        <taxon>Pseudomonadati</taxon>
        <taxon>Campylobacterota</taxon>
        <taxon>Epsilonproteobacteria</taxon>
        <taxon>Nautiliales</taxon>
        <taxon>Nautiliaceae</taxon>
        <taxon>Lebetimonas</taxon>
    </lineage>
</organism>
<proteinExistence type="predicted"/>
<keyword evidence="3" id="KW-0210">Decarboxylase</keyword>
<reference evidence="12 13" key="1">
    <citation type="journal article" date="2017" name="Syst. Appl. Microbiol.">
        <title>Lebetimonas natsushimae sp. nov., a novel strictly anaerobic, moderately thermophilic chemoautotroph isolated from a deep-sea hydrothermal vent polychaete nest in the Mid-Okinawa Trough.</title>
        <authorList>
            <person name="Nagata R."/>
            <person name="Takaki Y."/>
            <person name="Tame A."/>
            <person name="Nunoura T."/>
            <person name="Muto H."/>
            <person name="Mino S."/>
            <person name="Sawayama S."/>
            <person name="Takai K."/>
            <person name="Nakagawa S."/>
        </authorList>
    </citation>
    <scope>NUCLEOTIDE SEQUENCE [LARGE SCALE GENOMIC DNA]</scope>
    <source>
        <strain evidence="12 13">HS1857</strain>
    </source>
</reference>
<feature type="transmembrane region" description="Helical" evidence="11">
    <location>
        <begin position="36"/>
        <end position="53"/>
    </location>
</feature>
<accession>A0A292YBI0</accession>
<dbReference type="PANTHER" id="PTHR35809">
    <property type="entry name" value="ARCHAETIDYLSERINE DECARBOXYLASE PROENZYME-RELATED"/>
    <property type="match status" value="1"/>
</dbReference>
<dbReference type="GO" id="GO:0008654">
    <property type="term" value="P:phospholipid biosynthetic process"/>
    <property type="evidence" value="ECO:0007669"/>
    <property type="project" value="UniProtKB-KW"/>
</dbReference>
<keyword evidence="10" id="KW-0670">Pyruvate</keyword>
<keyword evidence="6" id="KW-0865">Zymogen</keyword>
<feature type="transmembrane region" description="Helical" evidence="11">
    <location>
        <begin position="12"/>
        <end position="30"/>
    </location>
</feature>
<evidence type="ECO:0000313" key="13">
    <source>
        <dbReference type="Proteomes" id="UP000217944"/>
    </source>
</evidence>
<keyword evidence="5 11" id="KW-0472">Membrane</keyword>
<keyword evidence="11" id="KW-0812">Transmembrane</keyword>
<keyword evidence="4" id="KW-0443">Lipid metabolism</keyword>
<keyword evidence="9" id="KW-1208">Phospholipid metabolism</keyword>
<dbReference type="GO" id="GO:0004609">
    <property type="term" value="F:phosphatidylserine decarboxylase activity"/>
    <property type="evidence" value="ECO:0007669"/>
    <property type="project" value="UniProtKB-EC"/>
</dbReference>
<evidence type="ECO:0000256" key="8">
    <source>
        <dbReference type="ARBA" id="ARBA00023239"/>
    </source>
</evidence>
<evidence type="ECO:0000256" key="11">
    <source>
        <dbReference type="SAM" id="Phobius"/>
    </source>
</evidence>
<evidence type="ECO:0000256" key="9">
    <source>
        <dbReference type="ARBA" id="ARBA00023264"/>
    </source>
</evidence>
<evidence type="ECO:0000256" key="1">
    <source>
        <dbReference type="ARBA" id="ARBA00022475"/>
    </source>
</evidence>
<keyword evidence="7" id="KW-0594">Phospholipid biosynthesis</keyword>
<keyword evidence="13" id="KW-1185">Reference proteome</keyword>
<evidence type="ECO:0000256" key="2">
    <source>
        <dbReference type="ARBA" id="ARBA00022516"/>
    </source>
</evidence>
<dbReference type="PANTHER" id="PTHR35809:SF1">
    <property type="entry name" value="ARCHAETIDYLSERINE DECARBOXYLASE PROENZYME-RELATED"/>
    <property type="match status" value="1"/>
</dbReference>
<evidence type="ECO:0000256" key="3">
    <source>
        <dbReference type="ARBA" id="ARBA00022793"/>
    </source>
</evidence>
<dbReference type="RefSeq" id="WP_238594023.1">
    <property type="nucleotide sequence ID" value="NZ_BDME01000007.1"/>
</dbReference>
<dbReference type="Proteomes" id="UP000217944">
    <property type="component" value="Unassembled WGS sequence"/>
</dbReference>
<evidence type="ECO:0000256" key="5">
    <source>
        <dbReference type="ARBA" id="ARBA00023136"/>
    </source>
</evidence>
<keyword evidence="11" id="KW-1133">Transmembrane helix</keyword>
<protein>
    <submittedName>
        <fullName evidence="12">Phosphatidylserine decarboxylase</fullName>
        <ecNumber evidence="12">4.1.1.65</ecNumber>
    </submittedName>
</protein>
<evidence type="ECO:0000313" key="12">
    <source>
        <dbReference type="EMBL" id="GAX88322.1"/>
    </source>
</evidence>
<dbReference type="AlphaFoldDB" id="A0A292YBI0"/>
<dbReference type="InterPro" id="IPR003817">
    <property type="entry name" value="PS_Dcarbxylase"/>
</dbReference>
<evidence type="ECO:0000256" key="10">
    <source>
        <dbReference type="ARBA" id="ARBA00023317"/>
    </source>
</evidence>
<dbReference type="Pfam" id="PF02666">
    <property type="entry name" value="PS_Dcarbxylase"/>
    <property type="match status" value="1"/>
</dbReference>